<organism evidence="2 3">
    <name type="scientific">Oryza meyeriana var. granulata</name>
    <dbReference type="NCBI Taxonomy" id="110450"/>
    <lineage>
        <taxon>Eukaryota</taxon>
        <taxon>Viridiplantae</taxon>
        <taxon>Streptophyta</taxon>
        <taxon>Embryophyta</taxon>
        <taxon>Tracheophyta</taxon>
        <taxon>Spermatophyta</taxon>
        <taxon>Magnoliopsida</taxon>
        <taxon>Liliopsida</taxon>
        <taxon>Poales</taxon>
        <taxon>Poaceae</taxon>
        <taxon>BOP clade</taxon>
        <taxon>Oryzoideae</taxon>
        <taxon>Oryzeae</taxon>
        <taxon>Oryzinae</taxon>
        <taxon>Oryza</taxon>
        <taxon>Oryza meyeriana</taxon>
    </lineage>
</organism>
<dbReference type="AlphaFoldDB" id="A0A6G1DY22"/>
<comment type="caution">
    <text evidence="2">The sequence shown here is derived from an EMBL/GenBank/DDBJ whole genome shotgun (WGS) entry which is preliminary data.</text>
</comment>
<protein>
    <submittedName>
        <fullName evidence="2">Uncharacterized protein</fullName>
    </submittedName>
</protein>
<evidence type="ECO:0000313" key="3">
    <source>
        <dbReference type="Proteomes" id="UP000479710"/>
    </source>
</evidence>
<evidence type="ECO:0000313" key="2">
    <source>
        <dbReference type="EMBL" id="KAF0917488.1"/>
    </source>
</evidence>
<sequence length="59" mass="6119">MLAKATGGAAKVQQGLCRLGEVDSATAGLLEGSRGKRTRRGGLGMVDHKRSGGSRRRPV</sequence>
<dbReference type="EMBL" id="SPHZ02000005">
    <property type="protein sequence ID" value="KAF0917488.1"/>
    <property type="molecule type" value="Genomic_DNA"/>
</dbReference>
<dbReference type="Proteomes" id="UP000479710">
    <property type="component" value="Unassembled WGS sequence"/>
</dbReference>
<reference evidence="2 3" key="1">
    <citation type="submission" date="2019-11" db="EMBL/GenBank/DDBJ databases">
        <title>Whole genome sequence of Oryza granulata.</title>
        <authorList>
            <person name="Li W."/>
        </authorList>
    </citation>
    <scope>NUCLEOTIDE SEQUENCE [LARGE SCALE GENOMIC DNA]</scope>
    <source>
        <strain evidence="3">cv. Menghai</strain>
        <tissue evidence="2">Leaf</tissue>
    </source>
</reference>
<gene>
    <name evidence="2" type="ORF">E2562_020600</name>
</gene>
<proteinExistence type="predicted"/>
<feature type="region of interest" description="Disordered" evidence="1">
    <location>
        <begin position="30"/>
        <end position="59"/>
    </location>
</feature>
<name>A0A6G1DY22_9ORYZ</name>
<evidence type="ECO:0000256" key="1">
    <source>
        <dbReference type="SAM" id="MobiDB-lite"/>
    </source>
</evidence>
<keyword evidence="3" id="KW-1185">Reference proteome</keyword>
<accession>A0A6G1DY22</accession>